<evidence type="ECO:0000256" key="7">
    <source>
        <dbReference type="ARBA" id="ARBA00023310"/>
    </source>
</evidence>
<gene>
    <name evidence="8" type="ORF">EJB05_20048</name>
</gene>
<dbReference type="PRINTS" id="PR00125">
    <property type="entry name" value="ATPASEDELTA"/>
</dbReference>
<dbReference type="AlphaFoldDB" id="A0A5J9UZJ4"/>
<dbReference type="OrthoDB" id="1262810at2759"/>
<sequence>MAALRLASFTLRPATAASPSSAAAAPRSAAGATFARAAARGLPSLRLAPPRRRGDLARPRAAADAAAESYASALSEVASENGTLDKTVSDMEKLEKIFAEEAIAEFFDNPTVPREEKSKLIDEIAKSSKLEPHVVNFLNVVVDNFRAGLMPQIVAEFENSYNALTGTEVATVTSVVQLESQDLAQIAQHVQKITGAKNVRIKTQINPELIAGFTVQYGRDGSSLIDMSVKKQIEEIASEFELPAVTLDNLAILTALGCESSAGKNQVGMLVIFPSDLQINSGG</sequence>
<dbReference type="Proteomes" id="UP000324897">
    <property type="component" value="Chromosome 1"/>
</dbReference>
<name>A0A5J9UZJ4_9POAL</name>
<keyword evidence="3" id="KW-0813">Transport</keyword>
<evidence type="ECO:0000256" key="3">
    <source>
        <dbReference type="ARBA" id="ARBA00022448"/>
    </source>
</evidence>
<feature type="non-terminal residue" evidence="8">
    <location>
        <position position="1"/>
    </location>
</feature>
<proteinExistence type="inferred from homology"/>
<keyword evidence="6" id="KW-0472">Membrane</keyword>
<reference evidence="8 9" key="1">
    <citation type="journal article" date="2019" name="Sci. Rep.">
        <title>A high-quality genome of Eragrostis curvula grass provides insights into Poaceae evolution and supports new strategies to enhance forage quality.</title>
        <authorList>
            <person name="Carballo J."/>
            <person name="Santos B.A.C.M."/>
            <person name="Zappacosta D."/>
            <person name="Garbus I."/>
            <person name="Selva J.P."/>
            <person name="Gallo C.A."/>
            <person name="Diaz A."/>
            <person name="Albertini E."/>
            <person name="Caccamo M."/>
            <person name="Echenique V."/>
        </authorList>
    </citation>
    <scope>NUCLEOTIDE SEQUENCE [LARGE SCALE GENOMIC DNA]</scope>
    <source>
        <strain evidence="9">cv. Victoria</strain>
        <tissue evidence="8">Leaf</tissue>
    </source>
</reference>
<comment type="similarity">
    <text evidence="2">Belongs to the ATPase delta chain family.</text>
</comment>
<dbReference type="SUPFAM" id="SSF47928">
    <property type="entry name" value="N-terminal domain of the delta subunit of the F1F0-ATP synthase"/>
    <property type="match status" value="1"/>
</dbReference>
<evidence type="ECO:0000256" key="1">
    <source>
        <dbReference type="ARBA" id="ARBA00004370"/>
    </source>
</evidence>
<dbReference type="HAMAP" id="MF_01416">
    <property type="entry name" value="ATP_synth_delta_bact"/>
    <property type="match status" value="1"/>
</dbReference>
<dbReference type="GO" id="GO:0046933">
    <property type="term" value="F:proton-transporting ATP synthase activity, rotational mechanism"/>
    <property type="evidence" value="ECO:0007669"/>
    <property type="project" value="InterPro"/>
</dbReference>
<comment type="subcellular location">
    <subcellularLocation>
        <location evidence="1">Membrane</location>
    </subcellularLocation>
</comment>
<dbReference type="Gene3D" id="1.10.520.20">
    <property type="entry name" value="N-terminal domain of the delta subunit of the F1F0-ATP synthase"/>
    <property type="match status" value="1"/>
</dbReference>
<dbReference type="PANTHER" id="PTHR11910">
    <property type="entry name" value="ATP SYNTHASE DELTA CHAIN"/>
    <property type="match status" value="1"/>
</dbReference>
<evidence type="ECO:0000313" key="8">
    <source>
        <dbReference type="EMBL" id="TVU28527.1"/>
    </source>
</evidence>
<dbReference type="InterPro" id="IPR000711">
    <property type="entry name" value="ATPase_OSCP/dsu"/>
</dbReference>
<keyword evidence="9" id="KW-1185">Reference proteome</keyword>
<accession>A0A5J9UZJ4</accession>
<organism evidence="8 9">
    <name type="scientific">Eragrostis curvula</name>
    <name type="common">weeping love grass</name>
    <dbReference type="NCBI Taxonomy" id="38414"/>
    <lineage>
        <taxon>Eukaryota</taxon>
        <taxon>Viridiplantae</taxon>
        <taxon>Streptophyta</taxon>
        <taxon>Embryophyta</taxon>
        <taxon>Tracheophyta</taxon>
        <taxon>Spermatophyta</taxon>
        <taxon>Magnoliopsida</taxon>
        <taxon>Liliopsida</taxon>
        <taxon>Poales</taxon>
        <taxon>Poaceae</taxon>
        <taxon>PACMAD clade</taxon>
        <taxon>Chloridoideae</taxon>
        <taxon>Eragrostideae</taxon>
        <taxon>Eragrostidinae</taxon>
        <taxon>Eragrostis</taxon>
    </lineage>
</organism>
<dbReference type="PROSITE" id="PS00389">
    <property type="entry name" value="ATPASE_DELTA"/>
    <property type="match status" value="1"/>
</dbReference>
<protein>
    <recommendedName>
        <fullName evidence="10">ATP synthase delta chain, chloroplastic</fullName>
    </recommendedName>
</protein>
<dbReference type="EMBL" id="RWGY01000011">
    <property type="protein sequence ID" value="TVU28527.1"/>
    <property type="molecule type" value="Genomic_DNA"/>
</dbReference>
<dbReference type="Gramene" id="TVU28527">
    <property type="protein sequence ID" value="TVU28527"/>
    <property type="gene ID" value="EJB05_20048"/>
</dbReference>
<evidence type="ECO:0000256" key="6">
    <source>
        <dbReference type="ARBA" id="ARBA00023136"/>
    </source>
</evidence>
<dbReference type="InterPro" id="IPR026015">
    <property type="entry name" value="ATP_synth_OSCP/delta_N_sf"/>
</dbReference>
<evidence type="ECO:0000256" key="5">
    <source>
        <dbReference type="ARBA" id="ARBA00023065"/>
    </source>
</evidence>
<evidence type="ECO:0000256" key="2">
    <source>
        <dbReference type="ARBA" id="ARBA00007046"/>
    </source>
</evidence>
<keyword evidence="7" id="KW-0066">ATP synthesis</keyword>
<evidence type="ECO:0008006" key="10">
    <source>
        <dbReference type="Google" id="ProtNLM"/>
    </source>
</evidence>
<comment type="caution">
    <text evidence="8">The sequence shown here is derived from an EMBL/GenBank/DDBJ whole genome shotgun (WGS) entry which is preliminary data.</text>
</comment>
<keyword evidence="5" id="KW-0406">Ion transport</keyword>
<evidence type="ECO:0000313" key="9">
    <source>
        <dbReference type="Proteomes" id="UP000324897"/>
    </source>
</evidence>
<dbReference type="InterPro" id="IPR020781">
    <property type="entry name" value="ATPase_OSCP/d_CS"/>
</dbReference>
<dbReference type="NCBIfam" id="TIGR01145">
    <property type="entry name" value="ATP_synt_delta"/>
    <property type="match status" value="1"/>
</dbReference>
<dbReference type="GO" id="GO:0016020">
    <property type="term" value="C:membrane"/>
    <property type="evidence" value="ECO:0007669"/>
    <property type="project" value="UniProtKB-SubCell"/>
</dbReference>
<evidence type="ECO:0000256" key="4">
    <source>
        <dbReference type="ARBA" id="ARBA00022781"/>
    </source>
</evidence>
<dbReference type="Pfam" id="PF00213">
    <property type="entry name" value="OSCP"/>
    <property type="match status" value="1"/>
</dbReference>
<keyword evidence="4" id="KW-0375">Hydrogen ion transport</keyword>